<dbReference type="OrthoDB" id="9811121at2"/>
<dbReference type="PANTHER" id="PTHR23088:SF27">
    <property type="entry name" value="DEAMINATED GLUTATHIONE AMIDASE"/>
    <property type="match status" value="1"/>
</dbReference>
<protein>
    <submittedName>
        <fullName evidence="3">Carbon-nitrogen family hydrolase</fullName>
    </submittedName>
</protein>
<evidence type="ECO:0000313" key="3">
    <source>
        <dbReference type="EMBL" id="RJK94247.1"/>
    </source>
</evidence>
<accession>A0A3A3Z1H8</accession>
<evidence type="ECO:0000313" key="4">
    <source>
        <dbReference type="Proteomes" id="UP000265614"/>
    </source>
</evidence>
<dbReference type="AlphaFoldDB" id="A0A3A3Z1H8"/>
<reference evidence="3 4" key="1">
    <citation type="submission" date="2018-09" db="EMBL/GenBank/DDBJ databases">
        <title>YIM 75000 draft genome.</title>
        <authorList>
            <person name="Tang S."/>
            <person name="Feng Y."/>
        </authorList>
    </citation>
    <scope>NUCLEOTIDE SEQUENCE [LARGE SCALE GENOMIC DNA]</scope>
    <source>
        <strain evidence="3 4">YIM 75000</strain>
    </source>
</reference>
<evidence type="ECO:0000259" key="2">
    <source>
        <dbReference type="PROSITE" id="PS50263"/>
    </source>
</evidence>
<sequence>MRTALLQLATDLDQPLAARVERAAALVREQRGADLVVLPELWPVGAFGYDGWADAAEPLDGPTVRAMADAARDTGAHVHMGSFVERDGDRLHNTSVVLGPDGEVAATYRKVHLFGLHSPERGEPSLLSPGEGPVVWDAPWGPTGLATCYDLRFPELFRALVDRGARTLLLVAGWPEPRIAHWSLLVRARAVEDQLLVVACNAAGRQGSTALGGRSLVVDAWGALHGEASPSEQVLEVDVDPAATDGVRERFPVLDDRVLR</sequence>
<dbReference type="InterPro" id="IPR001110">
    <property type="entry name" value="UPF0012_CS"/>
</dbReference>
<dbReference type="SUPFAM" id="SSF56317">
    <property type="entry name" value="Carbon-nitrogen hydrolase"/>
    <property type="match status" value="1"/>
</dbReference>
<dbReference type="InterPro" id="IPR036526">
    <property type="entry name" value="C-N_Hydrolase_sf"/>
</dbReference>
<dbReference type="GO" id="GO:0016787">
    <property type="term" value="F:hydrolase activity"/>
    <property type="evidence" value="ECO:0007669"/>
    <property type="project" value="UniProtKB-KW"/>
</dbReference>
<dbReference type="Gene3D" id="3.60.110.10">
    <property type="entry name" value="Carbon-nitrogen hydrolase"/>
    <property type="match status" value="1"/>
</dbReference>
<comment type="caution">
    <text evidence="3">The sequence shown here is derived from an EMBL/GenBank/DDBJ whole genome shotgun (WGS) entry which is preliminary data.</text>
</comment>
<keyword evidence="4" id="KW-1185">Reference proteome</keyword>
<organism evidence="3 4">
    <name type="scientific">Vallicoccus soli</name>
    <dbReference type="NCBI Taxonomy" id="2339232"/>
    <lineage>
        <taxon>Bacteria</taxon>
        <taxon>Bacillati</taxon>
        <taxon>Actinomycetota</taxon>
        <taxon>Actinomycetes</taxon>
        <taxon>Motilibacterales</taxon>
        <taxon>Vallicoccaceae</taxon>
        <taxon>Vallicoccus</taxon>
    </lineage>
</organism>
<dbReference type="PROSITE" id="PS50263">
    <property type="entry name" value="CN_HYDROLASE"/>
    <property type="match status" value="1"/>
</dbReference>
<dbReference type="Pfam" id="PF00795">
    <property type="entry name" value="CN_hydrolase"/>
    <property type="match status" value="1"/>
</dbReference>
<dbReference type="RefSeq" id="WP_119951256.1">
    <property type="nucleotide sequence ID" value="NZ_QZEZ01000007.1"/>
</dbReference>
<keyword evidence="3" id="KW-0378">Hydrolase</keyword>
<name>A0A3A3Z1H8_9ACTN</name>
<dbReference type="PROSITE" id="PS01227">
    <property type="entry name" value="UPF0012"/>
    <property type="match status" value="1"/>
</dbReference>
<feature type="domain" description="CN hydrolase" evidence="2">
    <location>
        <begin position="1"/>
        <end position="241"/>
    </location>
</feature>
<evidence type="ECO:0000256" key="1">
    <source>
        <dbReference type="ARBA" id="ARBA00010613"/>
    </source>
</evidence>
<dbReference type="EMBL" id="QZEZ01000007">
    <property type="protein sequence ID" value="RJK94247.1"/>
    <property type="molecule type" value="Genomic_DNA"/>
</dbReference>
<dbReference type="InterPro" id="IPR003010">
    <property type="entry name" value="C-N_Hydrolase"/>
</dbReference>
<proteinExistence type="inferred from homology"/>
<comment type="similarity">
    <text evidence="1">Belongs to the carbon-nitrogen hydrolase superfamily. NIT1/NIT2 family.</text>
</comment>
<dbReference type="PANTHER" id="PTHR23088">
    <property type="entry name" value="NITRILASE-RELATED"/>
    <property type="match status" value="1"/>
</dbReference>
<dbReference type="CDD" id="cd07583">
    <property type="entry name" value="nitrilase_5"/>
    <property type="match status" value="1"/>
</dbReference>
<dbReference type="Proteomes" id="UP000265614">
    <property type="component" value="Unassembled WGS sequence"/>
</dbReference>
<gene>
    <name evidence="3" type="ORF">D5H78_14750</name>
</gene>